<evidence type="ECO:0000313" key="3">
    <source>
        <dbReference type="Proteomes" id="UP000191257"/>
    </source>
</evidence>
<geneLocation type="plasmid" evidence="2 3">
    <name>unnamed5</name>
</geneLocation>
<sequence length="656" mass="69248">MNIPLDRTLRAPVPRLPARLDEAMAVALGPSLSAIFFDRPGGRRERMQAEQDGEPVPRPFIAAELGLRSGGTRHVLFVPQGLEAVLTRHLLLRLNDLPAAEIDPGWLQAPQGDLATLAAQLSAPGLCRLLRMMLTTGASLFAAEAQAGFAEAALHLMDLCNIPALAPIAKTQVAGRALVSYAAPGLAGLRGPGTAVTIQDGRPVPFKDFDCLFEGTLLHVLLPRGLASAQIVAFADAPLRLGAEGGSLRRQPAAAWLRDRGKDCRDWLSTRVGTDVVATGRRPASGLTEPRIAIRHLSALPSGLLHAVVLTDPSRLIRKVILERQGRQAALTPVHGVDGTAILAGLADLPGEMRAGDTCRIRLLYRSGHLRNLAEAPVAAYDGGIPPGFEDAWALGADVLPPLARARAGFRRATPPSVAQHFGPVQKCGLQIVTAIGESADMIRARAAMILAEGKGAPVEVICTMTDGPLAAGARHALDQTAAIYGIPHRLVLLPGVATVAERLRIALAEAQEVPTLLLGADVLPEGRGWLPFWLRRLRQPEALTPALLASDGSIAATQEGEDPRRGLPATDLPASGRPVRRPLVDCLALGPAGIARLLKAAPHPDPALWIASALGGSARTETRRPFRRFGPVPAPGAFTTALAEAGFALMERDRA</sequence>
<accession>A0A1V0GYJ5</accession>
<reference evidence="2" key="1">
    <citation type="submission" date="2017-12" db="EMBL/GenBank/DDBJ databases">
        <title>FDA dAtabase for Regulatory Grade micrObial Sequences (FDA-ARGOS): Supporting development and validation of Infectious Disease Dx tests.</title>
        <authorList>
            <person name="Campos J."/>
            <person name="Goldberg B."/>
            <person name="Tallon L."/>
            <person name="Sadzewicz L."/>
            <person name="Sengamalay N."/>
            <person name="Ott S."/>
            <person name="Godinez A."/>
            <person name="Nagaraj S."/>
            <person name="Vyas G."/>
            <person name="Aluvathingal J."/>
            <person name="Nadendla S."/>
            <person name="Geyer C."/>
            <person name="Nandy P."/>
            <person name="Hobson J."/>
            <person name="Sichtig H."/>
        </authorList>
    </citation>
    <scope>NUCLEOTIDE SEQUENCE</scope>
    <source>
        <strain evidence="2">FDAARGOS_252</strain>
        <plasmid evidence="2">unnamed5</plasmid>
    </source>
</reference>
<dbReference type="KEGG" id="pye:A6J80_21840"/>
<dbReference type="AlphaFoldDB" id="A0A1V0GYJ5"/>
<gene>
    <name evidence="2" type="ORF">A6J80_21840</name>
</gene>
<name>A0A1V0GYJ5_9RHOB</name>
<evidence type="ECO:0000313" key="2">
    <source>
        <dbReference type="EMBL" id="ARC38946.1"/>
    </source>
</evidence>
<dbReference type="RefSeq" id="WP_080623213.1">
    <property type="nucleotide sequence ID" value="NZ_CAWMZI010000006.1"/>
</dbReference>
<evidence type="ECO:0000256" key="1">
    <source>
        <dbReference type="SAM" id="MobiDB-lite"/>
    </source>
</evidence>
<keyword evidence="3" id="KW-1185">Reference proteome</keyword>
<dbReference type="EMBL" id="CP020445">
    <property type="protein sequence ID" value="ARC38946.1"/>
    <property type="molecule type" value="Genomic_DNA"/>
</dbReference>
<organism evidence="2 3">
    <name type="scientific">Paracoccus yeei</name>
    <dbReference type="NCBI Taxonomy" id="147645"/>
    <lineage>
        <taxon>Bacteria</taxon>
        <taxon>Pseudomonadati</taxon>
        <taxon>Pseudomonadota</taxon>
        <taxon>Alphaproteobacteria</taxon>
        <taxon>Rhodobacterales</taxon>
        <taxon>Paracoccaceae</taxon>
        <taxon>Paracoccus</taxon>
    </lineage>
</organism>
<keyword evidence="2" id="KW-0614">Plasmid</keyword>
<protein>
    <submittedName>
        <fullName evidence="2">Uncharacterized protein</fullName>
    </submittedName>
</protein>
<feature type="region of interest" description="Disordered" evidence="1">
    <location>
        <begin position="555"/>
        <end position="575"/>
    </location>
</feature>
<dbReference type="Proteomes" id="UP000191257">
    <property type="component" value="Plasmid unnamed5"/>
</dbReference>
<proteinExistence type="predicted"/>